<sequence>MIDQLIDKLTDLITDLAKAAAARLAVFAVIGLTFLIGIGFLLAAAFMAVAAKFGAIAAAVAFGGGLIVIALVGLAIMAQRDPGEGIAKQTADAPQKAGRTEDDVLFDLLLHAATTGFATGQGNKPHMQTGFDQMMTDLEALGVFDRPMSKPVQDTDPDEDTKTAG</sequence>
<keyword evidence="2" id="KW-1133">Transmembrane helix</keyword>
<keyword evidence="2" id="KW-0472">Membrane</keyword>
<keyword evidence="4" id="KW-1185">Reference proteome</keyword>
<accession>A0A2N3LA42</accession>
<feature type="transmembrane region" description="Helical" evidence="2">
    <location>
        <begin position="21"/>
        <end position="49"/>
    </location>
</feature>
<dbReference type="AlphaFoldDB" id="A0A2N3LA42"/>
<feature type="transmembrane region" description="Helical" evidence="2">
    <location>
        <begin position="55"/>
        <end position="78"/>
    </location>
</feature>
<evidence type="ECO:0000256" key="2">
    <source>
        <dbReference type="SAM" id="Phobius"/>
    </source>
</evidence>
<evidence type="ECO:0000313" key="4">
    <source>
        <dbReference type="Proteomes" id="UP000233332"/>
    </source>
</evidence>
<organism evidence="3 4">
    <name type="scientific">Thalassospira lohafexi</name>
    <dbReference type="NCBI Taxonomy" id="744227"/>
    <lineage>
        <taxon>Bacteria</taxon>
        <taxon>Pseudomonadati</taxon>
        <taxon>Pseudomonadota</taxon>
        <taxon>Alphaproteobacteria</taxon>
        <taxon>Rhodospirillales</taxon>
        <taxon>Thalassospiraceae</taxon>
        <taxon>Thalassospira</taxon>
    </lineage>
</organism>
<keyword evidence="2" id="KW-0812">Transmembrane</keyword>
<comment type="caution">
    <text evidence="3">The sequence shown here is derived from an EMBL/GenBank/DDBJ whole genome shotgun (WGS) entry which is preliminary data.</text>
</comment>
<evidence type="ECO:0008006" key="5">
    <source>
        <dbReference type="Google" id="ProtNLM"/>
    </source>
</evidence>
<gene>
    <name evidence="3" type="ORF">COO92_06815</name>
</gene>
<evidence type="ECO:0000313" key="3">
    <source>
        <dbReference type="EMBL" id="PKR59723.1"/>
    </source>
</evidence>
<dbReference type="EMBL" id="NXGX01000002">
    <property type="protein sequence ID" value="PKR59723.1"/>
    <property type="molecule type" value="Genomic_DNA"/>
</dbReference>
<name>A0A2N3LA42_9PROT</name>
<proteinExistence type="predicted"/>
<feature type="region of interest" description="Disordered" evidence="1">
    <location>
        <begin position="146"/>
        <end position="165"/>
    </location>
</feature>
<evidence type="ECO:0000256" key="1">
    <source>
        <dbReference type="SAM" id="MobiDB-lite"/>
    </source>
</evidence>
<reference evidence="3 4" key="1">
    <citation type="submission" date="2017-09" db="EMBL/GenBank/DDBJ databases">
        <title>Biodiversity and function of Thalassospira species in the particle-attached aromatic-hydrocarbon-degrading consortia from the surface seawater of the China South Sea.</title>
        <authorList>
            <person name="Dong C."/>
            <person name="Lai Q."/>
            <person name="Shao Z."/>
        </authorList>
    </citation>
    <scope>NUCLEOTIDE SEQUENCE [LARGE SCALE GENOMIC DNA]</scope>
    <source>
        <strain evidence="3 4">139Z-12</strain>
    </source>
</reference>
<protein>
    <recommendedName>
        <fullName evidence="5">Phage holin family protein</fullName>
    </recommendedName>
</protein>
<dbReference type="RefSeq" id="WP_101300840.1">
    <property type="nucleotide sequence ID" value="NZ_NXGX01000002.1"/>
</dbReference>
<dbReference type="Proteomes" id="UP000233332">
    <property type="component" value="Unassembled WGS sequence"/>
</dbReference>